<evidence type="ECO:0000313" key="5">
    <source>
        <dbReference type="Proteomes" id="UP000504633"/>
    </source>
</evidence>
<evidence type="ECO:0000256" key="3">
    <source>
        <dbReference type="ARBA" id="ARBA00022737"/>
    </source>
</evidence>
<dbReference type="GO" id="GO:0005737">
    <property type="term" value="C:cytoplasm"/>
    <property type="evidence" value="ECO:0007669"/>
    <property type="project" value="UniProtKB-SubCell"/>
</dbReference>
<comment type="subcellular location">
    <subcellularLocation>
        <location evidence="1">Cytoplasm</location>
    </subcellularLocation>
</comment>
<dbReference type="SMART" id="SM00015">
    <property type="entry name" value="IQ"/>
    <property type="match status" value="3"/>
</dbReference>
<evidence type="ECO:0000256" key="2">
    <source>
        <dbReference type="ARBA" id="ARBA00022490"/>
    </source>
</evidence>
<evidence type="ECO:0000313" key="6">
    <source>
        <dbReference type="RefSeq" id="XP_023166073.1"/>
    </source>
</evidence>
<dbReference type="AlphaFoldDB" id="A0A6J1LMQ1"/>
<keyword evidence="5" id="KW-1185">Reference proteome</keyword>
<dbReference type="PANTHER" id="PTHR22706">
    <property type="entry name" value="ASSEMBLY FACTOR FOR SPINDLE MICROTUBULES"/>
    <property type="match status" value="1"/>
</dbReference>
<dbReference type="Gene3D" id="1.20.5.190">
    <property type="match status" value="1"/>
</dbReference>
<sequence length="359" mass="42583">MLQFPRQKIKFSVANLSSGTEGNEADSSCESLQKLLSRTSLLILDHKHFVAARTIQSIWRARRLREQLRREKNSARTIQRWWRGFHQRKRLFSIIEEKVQQSTIAHYNKEATKIQAYFRGWFTRQTVHDMHSLLRMQNNAAEELLNCVAYRLHHLLRTYSVPGIYSLRDSHCLSKVEKLLDSITYRFLNDSVIHRHVFKSDVTKRHNYQFNQNSLYTNVPFSGPNYNAACKTHLEDSLFPSKKMEACMYKVIREYEKSLADPKVAETHKIIFNRRAQEQTKMIWQNIGKVRGNFCGDVIDSMRKWNIWDDENLNINRNIYLDPNDLKNFLDDAERLLNKYTVSCYCRQEDLPKIEDQGR</sequence>
<name>A0A6J1LMQ1_DROHY</name>
<dbReference type="SUPFAM" id="SSF52540">
    <property type="entry name" value="P-loop containing nucleoside triphosphate hydrolases"/>
    <property type="match status" value="1"/>
</dbReference>
<dbReference type="GO" id="GO:0005516">
    <property type="term" value="F:calmodulin binding"/>
    <property type="evidence" value="ECO:0007669"/>
    <property type="project" value="UniProtKB-KW"/>
</dbReference>
<dbReference type="OrthoDB" id="190375at2759"/>
<evidence type="ECO:0000256" key="4">
    <source>
        <dbReference type="ARBA" id="ARBA00022860"/>
    </source>
</evidence>
<dbReference type="Pfam" id="PF00612">
    <property type="entry name" value="IQ"/>
    <property type="match status" value="2"/>
</dbReference>
<evidence type="ECO:0000256" key="1">
    <source>
        <dbReference type="ARBA" id="ARBA00004496"/>
    </source>
</evidence>
<dbReference type="PROSITE" id="PS50096">
    <property type="entry name" value="IQ"/>
    <property type="match status" value="3"/>
</dbReference>
<keyword evidence="4" id="KW-0112">Calmodulin-binding</keyword>
<dbReference type="GO" id="GO:0007051">
    <property type="term" value="P:spindle organization"/>
    <property type="evidence" value="ECO:0007669"/>
    <property type="project" value="TreeGrafter"/>
</dbReference>
<dbReference type="CDD" id="cd23767">
    <property type="entry name" value="IQCD"/>
    <property type="match status" value="1"/>
</dbReference>
<keyword evidence="2" id="KW-0963">Cytoplasm</keyword>
<dbReference type="GeneID" id="111596195"/>
<dbReference type="PANTHER" id="PTHR22706:SF1">
    <property type="entry name" value="ASSEMBLY FACTOR FOR SPINDLE MICROTUBULES"/>
    <property type="match status" value="1"/>
</dbReference>
<proteinExistence type="predicted"/>
<dbReference type="GO" id="GO:0051295">
    <property type="term" value="P:establishment of meiotic spindle localization"/>
    <property type="evidence" value="ECO:0007669"/>
    <property type="project" value="TreeGrafter"/>
</dbReference>
<dbReference type="InterPro" id="IPR000048">
    <property type="entry name" value="IQ_motif_EF-hand-BS"/>
</dbReference>
<organism evidence="5 6">
    <name type="scientific">Drosophila hydei</name>
    <name type="common">Fruit fly</name>
    <dbReference type="NCBI Taxonomy" id="7224"/>
    <lineage>
        <taxon>Eukaryota</taxon>
        <taxon>Metazoa</taxon>
        <taxon>Ecdysozoa</taxon>
        <taxon>Arthropoda</taxon>
        <taxon>Hexapoda</taxon>
        <taxon>Insecta</taxon>
        <taxon>Pterygota</taxon>
        <taxon>Neoptera</taxon>
        <taxon>Endopterygota</taxon>
        <taxon>Diptera</taxon>
        <taxon>Brachycera</taxon>
        <taxon>Muscomorpha</taxon>
        <taxon>Ephydroidea</taxon>
        <taxon>Drosophilidae</taxon>
        <taxon>Drosophila</taxon>
    </lineage>
</organism>
<gene>
    <name evidence="6" type="primary">LOC111596195</name>
</gene>
<dbReference type="GO" id="GO:0000278">
    <property type="term" value="P:mitotic cell cycle"/>
    <property type="evidence" value="ECO:0007669"/>
    <property type="project" value="TreeGrafter"/>
</dbReference>
<dbReference type="GO" id="GO:0000922">
    <property type="term" value="C:spindle pole"/>
    <property type="evidence" value="ECO:0007669"/>
    <property type="project" value="TreeGrafter"/>
</dbReference>
<dbReference type="KEGG" id="dhe:111596195"/>
<dbReference type="RefSeq" id="XP_023166073.1">
    <property type="nucleotide sequence ID" value="XM_023310305.2"/>
</dbReference>
<keyword evidence="3" id="KW-0677">Repeat</keyword>
<reference evidence="6" key="1">
    <citation type="submission" date="2025-08" db="UniProtKB">
        <authorList>
            <consortium name="RefSeq"/>
        </authorList>
    </citation>
    <scope>IDENTIFICATION</scope>
    <source>
        <strain evidence="6">15085-1641.00</strain>
        <tissue evidence="6">Whole body</tissue>
    </source>
</reference>
<dbReference type="Proteomes" id="UP000504633">
    <property type="component" value="Unplaced"/>
</dbReference>
<dbReference type="InterPro" id="IPR051185">
    <property type="entry name" value="ASPM"/>
</dbReference>
<accession>A0A6J1LMQ1</accession>
<dbReference type="InterPro" id="IPR027417">
    <property type="entry name" value="P-loop_NTPase"/>
</dbReference>
<protein>
    <submittedName>
        <fullName evidence="6">Uncharacterized protein LOC111596195 isoform X1</fullName>
    </submittedName>
</protein>